<protein>
    <submittedName>
        <fullName evidence="3">Helix-turn-helix transcriptional regulator</fullName>
    </submittedName>
</protein>
<gene>
    <name evidence="3" type="ORF">MTR65_04910</name>
</gene>
<dbReference type="CDD" id="cd06170">
    <property type="entry name" value="LuxR_C_like"/>
    <property type="match status" value="1"/>
</dbReference>
<dbReference type="Gene3D" id="1.10.10.10">
    <property type="entry name" value="Winged helix-like DNA-binding domain superfamily/Winged helix DNA-binding domain"/>
    <property type="match status" value="1"/>
</dbReference>
<evidence type="ECO:0000256" key="1">
    <source>
        <dbReference type="ARBA" id="ARBA00023125"/>
    </source>
</evidence>
<accession>A0ABT0A9X5</accession>
<dbReference type="SUPFAM" id="SSF46894">
    <property type="entry name" value="C-terminal effector domain of the bipartite response regulators"/>
    <property type="match status" value="1"/>
</dbReference>
<organism evidence="3 4">
    <name type="scientific">Novosphingobium mangrovi</name>
    <name type="common">ex Hu et al. 2023</name>
    <dbReference type="NCBI Taxonomy" id="2930094"/>
    <lineage>
        <taxon>Bacteria</taxon>
        <taxon>Pseudomonadati</taxon>
        <taxon>Pseudomonadota</taxon>
        <taxon>Alphaproteobacteria</taxon>
        <taxon>Sphingomonadales</taxon>
        <taxon>Sphingomonadaceae</taxon>
        <taxon>Novosphingobium</taxon>
    </lineage>
</organism>
<evidence type="ECO:0000313" key="4">
    <source>
        <dbReference type="Proteomes" id="UP001162802"/>
    </source>
</evidence>
<dbReference type="PROSITE" id="PS50043">
    <property type="entry name" value="HTH_LUXR_2"/>
    <property type="match status" value="1"/>
</dbReference>
<dbReference type="SMART" id="SM00421">
    <property type="entry name" value="HTH_LUXR"/>
    <property type="match status" value="1"/>
</dbReference>
<evidence type="ECO:0000313" key="3">
    <source>
        <dbReference type="EMBL" id="MCJ1960008.1"/>
    </source>
</evidence>
<dbReference type="Pfam" id="PF00196">
    <property type="entry name" value="GerE"/>
    <property type="match status" value="1"/>
</dbReference>
<dbReference type="InterPro" id="IPR039420">
    <property type="entry name" value="WalR-like"/>
</dbReference>
<feature type="domain" description="HTH luxR-type" evidence="2">
    <location>
        <begin position="299"/>
        <end position="364"/>
    </location>
</feature>
<dbReference type="InterPro" id="IPR036388">
    <property type="entry name" value="WH-like_DNA-bd_sf"/>
</dbReference>
<proteinExistence type="predicted"/>
<evidence type="ECO:0000259" key="2">
    <source>
        <dbReference type="PROSITE" id="PS50043"/>
    </source>
</evidence>
<keyword evidence="1" id="KW-0238">DNA-binding</keyword>
<sequence length="368" mass="39952">MALTSSDETDLLLPLLGAMRETPRFSTFLERLRRRTGARYIALLTRQGALGKAPITEFHAGDPLPTGSPVSGSSALFDLDRAHYDSLRPGRVYALGELVDHDPVLKAQRWRELRDLGLADERIVRILADTGLDAWLVLARTSPCSASDSALLSNLAPYVAEALRSGRDLDAARDSARINAAGMARSGHGWMTFDAEGRLVDLSGQTQAWWSARYGQPPRIGERLLGLARPAERALLTAIEELAQDQTAPPRPVLLSDTPQVEALVQRLALDDAQAPANTARFLAVFALPHAPSRDAQARLTALHALPPREAELALKLSEGLSIAEAAQAMGLTVETARNYSKRIYAKLGVRGKAELVRRILEGTAHMT</sequence>
<dbReference type="PANTHER" id="PTHR43214">
    <property type="entry name" value="TWO-COMPONENT RESPONSE REGULATOR"/>
    <property type="match status" value="1"/>
</dbReference>
<comment type="caution">
    <text evidence="3">The sequence shown here is derived from an EMBL/GenBank/DDBJ whole genome shotgun (WGS) entry which is preliminary data.</text>
</comment>
<reference evidence="3" key="1">
    <citation type="submission" date="2022-03" db="EMBL/GenBank/DDBJ databases">
        <title>Identification of a novel bacterium isolated from mangrove sediments.</title>
        <authorList>
            <person name="Pan X."/>
        </authorList>
    </citation>
    <scope>NUCLEOTIDE SEQUENCE</scope>
    <source>
        <strain evidence="3">B2637</strain>
    </source>
</reference>
<keyword evidence="4" id="KW-1185">Reference proteome</keyword>
<name>A0ABT0A9X5_9SPHN</name>
<dbReference type="Proteomes" id="UP001162802">
    <property type="component" value="Unassembled WGS sequence"/>
</dbReference>
<dbReference type="InterPro" id="IPR000792">
    <property type="entry name" value="Tscrpt_reg_LuxR_C"/>
</dbReference>
<dbReference type="InterPro" id="IPR016032">
    <property type="entry name" value="Sig_transdc_resp-reg_C-effctor"/>
</dbReference>
<dbReference type="RefSeq" id="WP_243797690.1">
    <property type="nucleotide sequence ID" value="NZ_JALHAT010000004.1"/>
</dbReference>
<dbReference type="EMBL" id="JALHAT010000004">
    <property type="protein sequence ID" value="MCJ1960008.1"/>
    <property type="molecule type" value="Genomic_DNA"/>
</dbReference>